<dbReference type="GO" id="GO:0004400">
    <property type="term" value="F:histidinol-phosphate transaminase activity"/>
    <property type="evidence" value="ECO:0007669"/>
    <property type="project" value="UniProtKB-EC"/>
</dbReference>
<name>A0A2T9X490_9CREN</name>
<dbReference type="InterPro" id="IPR004839">
    <property type="entry name" value="Aminotransferase_I/II_large"/>
</dbReference>
<comment type="catalytic activity">
    <reaction evidence="10">
        <text>L-histidinol phosphate + 2-oxoglutarate = 3-(imidazol-4-yl)-2-oxopropyl phosphate + L-glutamate</text>
        <dbReference type="Rhea" id="RHEA:23744"/>
        <dbReference type="ChEBI" id="CHEBI:16810"/>
        <dbReference type="ChEBI" id="CHEBI:29985"/>
        <dbReference type="ChEBI" id="CHEBI:57766"/>
        <dbReference type="ChEBI" id="CHEBI:57980"/>
        <dbReference type="EC" id="2.6.1.9"/>
    </reaction>
</comment>
<evidence type="ECO:0000256" key="8">
    <source>
        <dbReference type="ARBA" id="ARBA00022898"/>
    </source>
</evidence>
<organism evidence="13 14">
    <name type="scientific">Acidianus hospitalis</name>
    <dbReference type="NCBI Taxonomy" id="563177"/>
    <lineage>
        <taxon>Archaea</taxon>
        <taxon>Thermoproteota</taxon>
        <taxon>Thermoprotei</taxon>
        <taxon>Sulfolobales</taxon>
        <taxon>Sulfolobaceae</taxon>
        <taxon>Acidianus</taxon>
    </lineage>
</organism>
<evidence type="ECO:0000256" key="7">
    <source>
        <dbReference type="ARBA" id="ARBA00022679"/>
    </source>
</evidence>
<evidence type="ECO:0000256" key="4">
    <source>
        <dbReference type="ARBA" id="ARBA00012748"/>
    </source>
</evidence>
<evidence type="ECO:0000313" key="14">
    <source>
        <dbReference type="Proteomes" id="UP000245638"/>
    </source>
</evidence>
<dbReference type="InterPro" id="IPR015424">
    <property type="entry name" value="PyrdxlP-dep_Trfase"/>
</dbReference>
<accession>A0A2T9X490</accession>
<dbReference type="SUPFAM" id="SSF53383">
    <property type="entry name" value="PLP-dependent transferases"/>
    <property type="match status" value="1"/>
</dbReference>
<proteinExistence type="inferred from homology"/>
<dbReference type="AlphaFoldDB" id="A0A2T9X490"/>
<evidence type="ECO:0000256" key="9">
    <source>
        <dbReference type="ARBA" id="ARBA00023102"/>
    </source>
</evidence>
<comment type="cofactor">
    <cofactor evidence="1 11">
        <name>pyridoxal 5'-phosphate</name>
        <dbReference type="ChEBI" id="CHEBI:597326"/>
    </cofactor>
</comment>
<gene>
    <name evidence="13" type="ORF">DDW13_05840</name>
</gene>
<dbReference type="PROSITE" id="PS00599">
    <property type="entry name" value="AA_TRANSFER_CLASS_2"/>
    <property type="match status" value="1"/>
</dbReference>
<evidence type="ECO:0000256" key="6">
    <source>
        <dbReference type="ARBA" id="ARBA00022605"/>
    </source>
</evidence>
<dbReference type="Pfam" id="PF00155">
    <property type="entry name" value="Aminotran_1_2"/>
    <property type="match status" value="1"/>
</dbReference>
<sequence length="322" mass="37704">MKHGGVRWINGRPEKLRDFSVNLNPIYPDFIEELINEAIKEKVYLYYPDNYEKLRENIAEIYDVDEDYIGVFNGASEVINLLEPRVVPEPNYVEYKRSYIYFAEERENYFIYRLQGNKVIISNPNNPTGAKIDLKEIEEFLEEGKDLVVDESFADISLVDSAKKFVKDYDNLLIVSTFTKSLSIPGLRIGFTIGKRSKELEKSSPPWRINSIAYYVLSNANPKEIKDFFRKSRDLVASLLENFRIRDEGRRVTIYKSFAPYVLVRFPINVRFINSYLRSKGFLIRDCSNFVGLNEFYGRISLRKDYQELVNEIDEFLSNSSI</sequence>
<keyword evidence="9" id="KW-0368">Histidine biosynthesis</keyword>
<keyword evidence="5 13" id="KW-0032">Aminotransferase</keyword>
<evidence type="ECO:0000256" key="2">
    <source>
        <dbReference type="ARBA" id="ARBA00005011"/>
    </source>
</evidence>
<dbReference type="EC" id="2.6.1.9" evidence="4"/>
<comment type="caution">
    <text evidence="13">The sequence shown here is derived from an EMBL/GenBank/DDBJ whole genome shotgun (WGS) entry which is preliminary data.</text>
</comment>
<keyword evidence="7 13" id="KW-0808">Transferase</keyword>
<evidence type="ECO:0000256" key="5">
    <source>
        <dbReference type="ARBA" id="ARBA00022576"/>
    </source>
</evidence>
<evidence type="ECO:0000256" key="11">
    <source>
        <dbReference type="RuleBase" id="RU003693"/>
    </source>
</evidence>
<dbReference type="CDD" id="cd00609">
    <property type="entry name" value="AAT_like"/>
    <property type="match status" value="1"/>
</dbReference>
<dbReference type="Gene3D" id="3.40.640.10">
    <property type="entry name" value="Type I PLP-dependent aspartate aminotransferase-like (Major domain)"/>
    <property type="match status" value="1"/>
</dbReference>
<keyword evidence="8 11" id="KW-0663">Pyridoxal phosphate</keyword>
<dbReference type="InterPro" id="IPR015421">
    <property type="entry name" value="PyrdxlP-dep_Trfase_major"/>
</dbReference>
<protein>
    <recommendedName>
        <fullName evidence="4">histidinol-phosphate transaminase</fullName>
        <ecNumber evidence="4">2.6.1.9</ecNumber>
    </recommendedName>
</protein>
<dbReference type="Proteomes" id="UP000245638">
    <property type="component" value="Unassembled WGS sequence"/>
</dbReference>
<dbReference type="GO" id="GO:0000105">
    <property type="term" value="P:L-histidine biosynthetic process"/>
    <property type="evidence" value="ECO:0007669"/>
    <property type="project" value="UniProtKB-KW"/>
</dbReference>
<evidence type="ECO:0000256" key="10">
    <source>
        <dbReference type="ARBA" id="ARBA00047481"/>
    </source>
</evidence>
<feature type="domain" description="Aminotransferase class I/classII large" evidence="12">
    <location>
        <begin position="119"/>
        <end position="243"/>
    </location>
</feature>
<comment type="similarity">
    <text evidence="3">Belongs to the class-II pyridoxal-phosphate-dependent aminotransferase family. Histidinol-phosphate aminotransferase subfamily.</text>
</comment>
<evidence type="ECO:0000313" key="13">
    <source>
        <dbReference type="EMBL" id="PVU74907.1"/>
    </source>
</evidence>
<reference evidence="13 14" key="1">
    <citation type="journal article" date="2015" name="Appl. Environ. Microbiol.">
        <title>Nanoarchaeota, Their Sulfolobales Host, and Nanoarchaeota Virus Distribution across Yellowstone National Park Hot Springs.</title>
        <authorList>
            <person name="Munson-McGee J.H."/>
            <person name="Field E.K."/>
            <person name="Bateson M."/>
            <person name="Rooney C."/>
            <person name="Stepanauskas R."/>
            <person name="Young M.J."/>
        </authorList>
    </citation>
    <scope>NUCLEOTIDE SEQUENCE [LARGE SCALE GENOMIC DNA]</scope>
    <source>
        <strain evidence="13">SCGC AC-742_N10</strain>
    </source>
</reference>
<dbReference type="PANTHER" id="PTHR43643">
    <property type="entry name" value="HISTIDINOL-PHOSPHATE AMINOTRANSFERASE 2"/>
    <property type="match status" value="1"/>
</dbReference>
<dbReference type="Gene3D" id="3.90.1150.10">
    <property type="entry name" value="Aspartate Aminotransferase, domain 1"/>
    <property type="match status" value="1"/>
</dbReference>
<dbReference type="InterPro" id="IPR050106">
    <property type="entry name" value="HistidinolP_aminotransfase"/>
</dbReference>
<evidence type="ECO:0000256" key="3">
    <source>
        <dbReference type="ARBA" id="ARBA00007970"/>
    </source>
</evidence>
<dbReference type="EMBL" id="QEFD01000173">
    <property type="protein sequence ID" value="PVU74907.1"/>
    <property type="molecule type" value="Genomic_DNA"/>
</dbReference>
<dbReference type="InterPro" id="IPR015422">
    <property type="entry name" value="PyrdxlP-dep_Trfase_small"/>
</dbReference>
<evidence type="ECO:0000256" key="1">
    <source>
        <dbReference type="ARBA" id="ARBA00001933"/>
    </source>
</evidence>
<dbReference type="GO" id="GO:0030170">
    <property type="term" value="F:pyridoxal phosphate binding"/>
    <property type="evidence" value="ECO:0007669"/>
    <property type="project" value="InterPro"/>
</dbReference>
<evidence type="ECO:0000259" key="12">
    <source>
        <dbReference type="Pfam" id="PF00155"/>
    </source>
</evidence>
<dbReference type="PANTHER" id="PTHR43643:SF6">
    <property type="entry name" value="HISTIDINOL-PHOSPHATE AMINOTRANSFERASE"/>
    <property type="match status" value="1"/>
</dbReference>
<comment type="pathway">
    <text evidence="2">Amino-acid biosynthesis; L-histidine biosynthesis; L-histidine from 5-phospho-alpha-D-ribose 1-diphosphate: step 7/9.</text>
</comment>
<dbReference type="InterPro" id="IPR001917">
    <property type="entry name" value="Aminotrans_II_pyridoxalP_BS"/>
</dbReference>
<keyword evidence="6" id="KW-0028">Amino-acid biosynthesis</keyword>